<gene>
    <name evidence="4" type="ORF">A3F15_00895</name>
</gene>
<evidence type="ECO:0000259" key="3">
    <source>
        <dbReference type="PROSITE" id="PS51084"/>
    </source>
</evidence>
<dbReference type="Proteomes" id="UP000177078">
    <property type="component" value="Unassembled WGS sequence"/>
</dbReference>
<dbReference type="EMBL" id="MHUC01000010">
    <property type="protein sequence ID" value="OHA71166.1"/>
    <property type="molecule type" value="Genomic_DNA"/>
</dbReference>
<protein>
    <recommendedName>
        <fullName evidence="3">HIT domain-containing protein</fullName>
    </recommendedName>
</protein>
<evidence type="ECO:0000313" key="5">
    <source>
        <dbReference type="Proteomes" id="UP000177078"/>
    </source>
</evidence>
<dbReference type="PROSITE" id="PS51084">
    <property type="entry name" value="HIT_2"/>
    <property type="match status" value="1"/>
</dbReference>
<reference evidence="4 5" key="1">
    <citation type="journal article" date="2016" name="Nat. Commun.">
        <title>Thousands of microbial genomes shed light on interconnected biogeochemical processes in an aquifer system.</title>
        <authorList>
            <person name="Anantharaman K."/>
            <person name="Brown C.T."/>
            <person name="Hug L.A."/>
            <person name="Sharon I."/>
            <person name="Castelle C.J."/>
            <person name="Probst A.J."/>
            <person name="Thomas B.C."/>
            <person name="Singh A."/>
            <person name="Wilkins M.J."/>
            <person name="Karaoz U."/>
            <person name="Brodie E.L."/>
            <person name="Williams K.H."/>
            <person name="Hubbard S.S."/>
            <person name="Banfield J.F."/>
        </authorList>
    </citation>
    <scope>NUCLEOTIDE SEQUENCE [LARGE SCALE GENOMIC DNA]</scope>
</reference>
<evidence type="ECO:0000256" key="1">
    <source>
        <dbReference type="PIRSR" id="PIRSR601310-1"/>
    </source>
</evidence>
<dbReference type="InterPro" id="IPR001310">
    <property type="entry name" value="Histidine_triad_HIT"/>
</dbReference>
<feature type="active site" description="Tele-AMP-histidine intermediate" evidence="1">
    <location>
        <position position="98"/>
    </location>
</feature>
<sequence length="112" mass="12739">MDCIFCKIISKQIPSAAVYEDEKILGFNNVEPDSPMHFLFVPKEHLEWKSEFKEDDLLLLGEIAAAAKKVAIEKNIFSACKLIFNIGKTGHIPHIHLHLLGGWKDKIPMRNI</sequence>
<evidence type="ECO:0000313" key="4">
    <source>
        <dbReference type="EMBL" id="OHA71166.1"/>
    </source>
</evidence>
<proteinExistence type="predicted"/>
<feature type="domain" description="HIT" evidence="3">
    <location>
        <begin position="4"/>
        <end position="109"/>
    </location>
</feature>
<feature type="short sequence motif" description="Histidine triad motif" evidence="2">
    <location>
        <begin position="94"/>
        <end position="98"/>
    </location>
</feature>
<name>A0A1G2RE94_9BACT</name>
<dbReference type="STRING" id="1802457.A3F15_00895"/>
<dbReference type="PRINTS" id="PR00332">
    <property type="entry name" value="HISTRIAD"/>
</dbReference>
<dbReference type="PANTHER" id="PTHR23089">
    <property type="entry name" value="HISTIDINE TRIAD HIT PROTEIN"/>
    <property type="match status" value="1"/>
</dbReference>
<comment type="caution">
    <text evidence="4">The sequence shown here is derived from an EMBL/GenBank/DDBJ whole genome shotgun (WGS) entry which is preliminary data.</text>
</comment>
<dbReference type="Gene3D" id="3.30.428.10">
    <property type="entry name" value="HIT-like"/>
    <property type="match status" value="1"/>
</dbReference>
<dbReference type="InterPro" id="IPR036265">
    <property type="entry name" value="HIT-like_sf"/>
</dbReference>
<evidence type="ECO:0000256" key="2">
    <source>
        <dbReference type="PROSITE-ProRule" id="PRU00464"/>
    </source>
</evidence>
<organism evidence="4 5">
    <name type="scientific">Candidatus Wildermuthbacteria bacterium RIFCSPHIGHO2_12_FULL_40_12</name>
    <dbReference type="NCBI Taxonomy" id="1802457"/>
    <lineage>
        <taxon>Bacteria</taxon>
        <taxon>Candidatus Wildermuthiibacteriota</taxon>
    </lineage>
</organism>
<dbReference type="InterPro" id="IPR011146">
    <property type="entry name" value="HIT-like"/>
</dbReference>
<dbReference type="Pfam" id="PF11969">
    <property type="entry name" value="DcpS_C"/>
    <property type="match status" value="1"/>
</dbReference>
<dbReference type="AlphaFoldDB" id="A0A1G2RE94"/>
<dbReference type="SUPFAM" id="SSF54197">
    <property type="entry name" value="HIT-like"/>
    <property type="match status" value="1"/>
</dbReference>
<accession>A0A1G2RE94</accession>
<dbReference type="GO" id="GO:0003824">
    <property type="term" value="F:catalytic activity"/>
    <property type="evidence" value="ECO:0007669"/>
    <property type="project" value="InterPro"/>
</dbReference>